<keyword evidence="2" id="KW-0813">Transport</keyword>
<dbReference type="CDD" id="cd13179">
    <property type="entry name" value="RanBD_RanBP1"/>
    <property type="match status" value="1"/>
</dbReference>
<feature type="region of interest" description="Disordered" evidence="5">
    <location>
        <begin position="1"/>
        <end position="20"/>
    </location>
</feature>
<feature type="domain" description="RanBD1" evidence="6">
    <location>
        <begin position="63"/>
        <end position="198"/>
    </location>
</feature>
<organism evidence="7">
    <name type="scientific">Chlamydomonas leiostraca</name>
    <dbReference type="NCBI Taxonomy" id="1034604"/>
    <lineage>
        <taxon>Eukaryota</taxon>
        <taxon>Viridiplantae</taxon>
        <taxon>Chlorophyta</taxon>
        <taxon>core chlorophytes</taxon>
        <taxon>Chlorophyceae</taxon>
        <taxon>CS clade</taxon>
        <taxon>Chlamydomonadales</taxon>
        <taxon>Chlamydomonadaceae</taxon>
        <taxon>Chlamydomonas</taxon>
    </lineage>
</organism>
<dbReference type="SUPFAM" id="SSF50729">
    <property type="entry name" value="PH domain-like"/>
    <property type="match status" value="1"/>
</dbReference>
<dbReference type="PANTHER" id="PTHR23138">
    <property type="entry name" value="RAN BINDING PROTEIN"/>
    <property type="match status" value="1"/>
</dbReference>
<dbReference type="FunFam" id="2.30.29.30:FF:000312">
    <property type="entry name" value="Ran binding protein 1"/>
    <property type="match status" value="1"/>
</dbReference>
<evidence type="ECO:0000256" key="4">
    <source>
        <dbReference type="ARBA" id="ARBA00023132"/>
    </source>
</evidence>
<dbReference type="AlphaFoldDB" id="A0A7S0NBZ4"/>
<keyword evidence="4" id="KW-0653">Protein transport</keyword>
<comment type="subcellular location">
    <subcellularLocation>
        <location evidence="1">Nucleus</location>
        <location evidence="1">Nuclear pore complex</location>
    </subcellularLocation>
</comment>
<dbReference type="GO" id="GO:0006913">
    <property type="term" value="P:nucleocytoplasmic transport"/>
    <property type="evidence" value="ECO:0007669"/>
    <property type="project" value="InterPro"/>
</dbReference>
<feature type="region of interest" description="Disordered" evidence="5">
    <location>
        <begin position="26"/>
        <end position="59"/>
    </location>
</feature>
<keyword evidence="4" id="KW-0539">Nucleus</keyword>
<dbReference type="InterPro" id="IPR045255">
    <property type="entry name" value="RanBP1-like"/>
</dbReference>
<dbReference type="GO" id="GO:0005737">
    <property type="term" value="C:cytoplasm"/>
    <property type="evidence" value="ECO:0007669"/>
    <property type="project" value="TreeGrafter"/>
</dbReference>
<evidence type="ECO:0000313" key="7">
    <source>
        <dbReference type="EMBL" id="CAD8664131.1"/>
    </source>
</evidence>
<evidence type="ECO:0000256" key="3">
    <source>
        <dbReference type="ARBA" id="ARBA00023010"/>
    </source>
</evidence>
<accession>A0A7S0NBZ4</accession>
<dbReference type="PANTHER" id="PTHR23138:SF87">
    <property type="entry name" value="E3 SUMO-PROTEIN LIGASE RANBP2"/>
    <property type="match status" value="1"/>
</dbReference>
<gene>
    <name evidence="7" type="ORF">CLEI1391_LOCUS855</name>
</gene>
<evidence type="ECO:0000259" key="6">
    <source>
        <dbReference type="PROSITE" id="PS50196"/>
    </source>
</evidence>
<dbReference type="GO" id="GO:0051028">
    <property type="term" value="P:mRNA transport"/>
    <property type="evidence" value="ECO:0007669"/>
    <property type="project" value="UniProtKB-KW"/>
</dbReference>
<dbReference type="Pfam" id="PF00638">
    <property type="entry name" value="Ran_BP1"/>
    <property type="match status" value="1"/>
</dbReference>
<dbReference type="GO" id="GO:0015031">
    <property type="term" value="P:protein transport"/>
    <property type="evidence" value="ECO:0007669"/>
    <property type="project" value="UniProtKB-KW"/>
</dbReference>
<dbReference type="EMBL" id="HBFB01001680">
    <property type="protein sequence ID" value="CAD8664131.1"/>
    <property type="molecule type" value="Transcribed_RNA"/>
</dbReference>
<dbReference type="GO" id="GO:0005096">
    <property type="term" value="F:GTPase activator activity"/>
    <property type="evidence" value="ECO:0007669"/>
    <property type="project" value="TreeGrafter"/>
</dbReference>
<feature type="compositionally biased region" description="Acidic residues" evidence="5">
    <location>
        <begin position="41"/>
        <end position="59"/>
    </location>
</feature>
<name>A0A7S0NBZ4_9CHLO</name>
<dbReference type="Gene3D" id="2.30.29.30">
    <property type="entry name" value="Pleckstrin-homology domain (PH domain)/Phosphotyrosine-binding domain (PTB)"/>
    <property type="match status" value="1"/>
</dbReference>
<dbReference type="InterPro" id="IPR011993">
    <property type="entry name" value="PH-like_dom_sf"/>
</dbReference>
<dbReference type="SMART" id="SM00160">
    <property type="entry name" value="RanBD"/>
    <property type="match status" value="1"/>
</dbReference>
<evidence type="ECO:0000256" key="1">
    <source>
        <dbReference type="ARBA" id="ARBA00004567"/>
    </source>
</evidence>
<dbReference type="InterPro" id="IPR000156">
    <property type="entry name" value="Ran_bind_dom"/>
</dbReference>
<dbReference type="InterPro" id="IPR045256">
    <property type="entry name" value="RanBP1_RanBD"/>
</dbReference>
<dbReference type="GO" id="GO:0005643">
    <property type="term" value="C:nuclear pore"/>
    <property type="evidence" value="ECO:0007669"/>
    <property type="project" value="UniProtKB-SubCell"/>
</dbReference>
<reference evidence="7" key="1">
    <citation type="submission" date="2021-01" db="EMBL/GenBank/DDBJ databases">
        <authorList>
            <person name="Corre E."/>
            <person name="Pelletier E."/>
            <person name="Niang G."/>
            <person name="Scheremetjew M."/>
            <person name="Finn R."/>
            <person name="Kale V."/>
            <person name="Holt S."/>
            <person name="Cochrane G."/>
            <person name="Meng A."/>
            <person name="Brown T."/>
            <person name="Cohen L."/>
        </authorList>
    </citation>
    <scope>NUCLEOTIDE SEQUENCE</scope>
    <source>
        <strain evidence="7">SAG 11-49</strain>
    </source>
</reference>
<keyword evidence="2" id="KW-0509">mRNA transport</keyword>
<proteinExistence type="predicted"/>
<sequence length="227" mass="24692">MADNGEEAKPNPFAALGSTGNAFGGGGFNFGIGTAPKPAADAEEGGADGDDNEPAVEEECQAEFKPVVQLDEVETSTGEEEEDALLELKSKLYRFDTGSNEWKERGVGVTKLLQHKENKKVRLLMRQDKTLKIRANHIVMPSLQLQEHSGNDKAWVWSTVDFSDGEQKVELFCMRFGSVEKAQEFKKKFEEVQEINGALISAPATKSDEGAKDADALAQEVADKAAV</sequence>
<protein>
    <recommendedName>
        <fullName evidence="6">RanBD1 domain-containing protein</fullName>
    </recommendedName>
</protein>
<evidence type="ECO:0000256" key="5">
    <source>
        <dbReference type="SAM" id="MobiDB-lite"/>
    </source>
</evidence>
<keyword evidence="3" id="KW-0811">Translocation</keyword>
<keyword evidence="4" id="KW-0906">Nuclear pore complex</keyword>
<evidence type="ECO:0000256" key="2">
    <source>
        <dbReference type="ARBA" id="ARBA00022816"/>
    </source>
</evidence>
<dbReference type="PROSITE" id="PS50196">
    <property type="entry name" value="RANBD1"/>
    <property type="match status" value="1"/>
</dbReference>